<protein>
    <submittedName>
        <fullName evidence="1">Uncharacterized protein</fullName>
    </submittedName>
</protein>
<accession>A0A0R1WIZ1</accession>
<organism evidence="1 2">
    <name type="scientific">Companilactobacillus nantensis DSM 16982</name>
    <dbReference type="NCBI Taxonomy" id="1423774"/>
    <lineage>
        <taxon>Bacteria</taxon>
        <taxon>Bacillati</taxon>
        <taxon>Bacillota</taxon>
        <taxon>Bacilli</taxon>
        <taxon>Lactobacillales</taxon>
        <taxon>Lactobacillaceae</taxon>
        <taxon>Companilactobacillus</taxon>
    </lineage>
</organism>
<dbReference type="PATRIC" id="fig|1423774.3.peg.2449"/>
<evidence type="ECO:0000313" key="1">
    <source>
        <dbReference type="EMBL" id="KRM17838.1"/>
    </source>
</evidence>
<sequence length="155" mass="17931">MNKEAIKQVANQLFYSEDVQNIIDDLKYGNRYESSISIFSRRNLELNLDISVIKQVIECLNKEYAEYIFNLGRGLGSPELYIANRKIKIQNETTHAVKTMQDMADALNDLGIQTDILYHVNPDMLISDEEFENDLSIYKKLLSDYIQKKTDTPSI</sequence>
<gene>
    <name evidence="1" type="ORF">FD31_GL002358</name>
</gene>
<evidence type="ECO:0000313" key="2">
    <source>
        <dbReference type="Proteomes" id="UP000051302"/>
    </source>
</evidence>
<comment type="caution">
    <text evidence="1">The sequence shown here is derived from an EMBL/GenBank/DDBJ whole genome shotgun (WGS) entry which is preliminary data.</text>
</comment>
<dbReference type="Proteomes" id="UP000051302">
    <property type="component" value="Unassembled WGS sequence"/>
</dbReference>
<name>A0A0R1WIZ1_9LACO</name>
<proteinExistence type="predicted"/>
<reference evidence="1 2" key="1">
    <citation type="journal article" date="2015" name="Genome Announc.">
        <title>Expanding the biotechnology potential of lactobacilli through comparative genomics of 213 strains and associated genera.</title>
        <authorList>
            <person name="Sun Z."/>
            <person name="Harris H.M."/>
            <person name="McCann A."/>
            <person name="Guo C."/>
            <person name="Argimon S."/>
            <person name="Zhang W."/>
            <person name="Yang X."/>
            <person name="Jeffery I.B."/>
            <person name="Cooney J.C."/>
            <person name="Kagawa T.F."/>
            <person name="Liu W."/>
            <person name="Song Y."/>
            <person name="Salvetti E."/>
            <person name="Wrobel A."/>
            <person name="Rasinkangas P."/>
            <person name="Parkhill J."/>
            <person name="Rea M.C."/>
            <person name="O'Sullivan O."/>
            <person name="Ritari J."/>
            <person name="Douillard F.P."/>
            <person name="Paul Ross R."/>
            <person name="Yang R."/>
            <person name="Briner A.E."/>
            <person name="Felis G.E."/>
            <person name="de Vos W.M."/>
            <person name="Barrangou R."/>
            <person name="Klaenhammer T.R."/>
            <person name="Caufield P.W."/>
            <person name="Cui Y."/>
            <person name="Zhang H."/>
            <person name="O'Toole P.W."/>
        </authorList>
    </citation>
    <scope>NUCLEOTIDE SEQUENCE [LARGE SCALE GENOMIC DNA]</scope>
    <source>
        <strain evidence="1 2">DSM 16982</strain>
    </source>
</reference>
<dbReference type="RefSeq" id="WP_057891464.1">
    <property type="nucleotide sequence ID" value="NZ_AZFV01000006.1"/>
</dbReference>
<keyword evidence="2" id="KW-1185">Reference proteome</keyword>
<dbReference type="EMBL" id="AZFV01000006">
    <property type="protein sequence ID" value="KRM17838.1"/>
    <property type="molecule type" value="Genomic_DNA"/>
</dbReference>
<dbReference type="AlphaFoldDB" id="A0A0R1WIZ1"/>